<organism evidence="2 3">
    <name type="scientific">Hydra vulgaris</name>
    <name type="common">Hydra</name>
    <name type="synonym">Hydra attenuata</name>
    <dbReference type="NCBI Taxonomy" id="6087"/>
    <lineage>
        <taxon>Eukaryota</taxon>
        <taxon>Metazoa</taxon>
        <taxon>Cnidaria</taxon>
        <taxon>Hydrozoa</taxon>
        <taxon>Hydroidolina</taxon>
        <taxon>Anthoathecata</taxon>
        <taxon>Aplanulata</taxon>
        <taxon>Hydridae</taxon>
        <taxon>Hydra</taxon>
    </lineage>
</organism>
<dbReference type="Proteomes" id="UP001652625">
    <property type="component" value="Chromosome 14"/>
</dbReference>
<keyword evidence="1" id="KW-0732">Signal</keyword>
<protein>
    <submittedName>
        <fullName evidence="3">Uncharacterized protein LOC105847281 isoform X2</fullName>
    </submittedName>
</protein>
<sequence>MLLLLKTVLASYILTVHSQIISYTPPTDAELTLNSSSKPLGYSMGKLINPPNIDGNFGIKISNLTYNYLDIKVETVTKGVSICIKTDLITGESSCSKGRYANCLIPQHSSISIEFYCSESCSTQPVEYFYYRVVKSPDGALDTWCSDRQTDLEYPSDLLVVSFNTRIPKTSITDTPSKSFSLSPQVFISILLLFVTFII</sequence>
<dbReference type="RefSeq" id="XP_065673375.1">
    <property type="nucleotide sequence ID" value="XM_065817303.1"/>
</dbReference>
<dbReference type="PANTHER" id="PTHR39297:SF1">
    <property type="entry name" value="CUB DOMAIN-CONTAINING PROTEIN"/>
    <property type="match status" value="1"/>
</dbReference>
<keyword evidence="2" id="KW-1185">Reference proteome</keyword>
<accession>A0ABM4DG13</accession>
<evidence type="ECO:0000313" key="2">
    <source>
        <dbReference type="Proteomes" id="UP001652625"/>
    </source>
</evidence>
<reference evidence="3" key="1">
    <citation type="submission" date="2025-08" db="UniProtKB">
        <authorList>
            <consortium name="RefSeq"/>
        </authorList>
    </citation>
    <scope>IDENTIFICATION</scope>
</reference>
<dbReference type="PANTHER" id="PTHR39297">
    <property type="entry name" value="CUB DOMAIN-CONTAINING PROTEIN"/>
    <property type="match status" value="1"/>
</dbReference>
<name>A0ABM4DG13_HYDVU</name>
<gene>
    <name evidence="3" type="primary">LOC105847281</name>
</gene>
<feature type="chain" id="PRO_5045153418" evidence="1">
    <location>
        <begin position="19"/>
        <end position="199"/>
    </location>
</feature>
<evidence type="ECO:0000256" key="1">
    <source>
        <dbReference type="SAM" id="SignalP"/>
    </source>
</evidence>
<dbReference type="GeneID" id="105847281"/>
<proteinExistence type="predicted"/>
<evidence type="ECO:0000313" key="3">
    <source>
        <dbReference type="RefSeq" id="XP_065673375.1"/>
    </source>
</evidence>
<feature type="signal peptide" evidence="1">
    <location>
        <begin position="1"/>
        <end position="18"/>
    </location>
</feature>